<evidence type="ECO:0000256" key="1">
    <source>
        <dbReference type="SAM" id="Coils"/>
    </source>
</evidence>
<keyword evidence="2" id="KW-0812">Transmembrane</keyword>
<dbReference type="Gene3D" id="1.20.1170.10">
    <property type="match status" value="1"/>
</dbReference>
<protein>
    <submittedName>
        <fullName evidence="3">Uncharacterized protein</fullName>
    </submittedName>
</protein>
<dbReference type="EMBL" id="HE797005">
    <property type="protein sequence ID" value="CCM00800.1"/>
    <property type="molecule type" value="Genomic_DNA"/>
</dbReference>
<dbReference type="SUPFAM" id="SSF58100">
    <property type="entry name" value="Bacterial hemolysins"/>
    <property type="match status" value="1"/>
</dbReference>
<dbReference type="OrthoDB" id="3198211at2759"/>
<proteinExistence type="predicted"/>
<dbReference type="HOGENOM" id="CLU_051707_1_0_1"/>
<evidence type="ECO:0000313" key="4">
    <source>
        <dbReference type="Proteomes" id="UP000006352"/>
    </source>
</evidence>
<dbReference type="AlphaFoldDB" id="J4GN55"/>
<dbReference type="Proteomes" id="UP000006352">
    <property type="component" value="Unassembled WGS sequence"/>
</dbReference>
<dbReference type="InParanoid" id="J4GN55"/>
<dbReference type="GeneID" id="24095711"/>
<evidence type="ECO:0000313" key="3">
    <source>
        <dbReference type="EMBL" id="CCM00800.1"/>
    </source>
</evidence>
<organism evidence="3 4">
    <name type="scientific">Fibroporia radiculosa</name>
    <dbReference type="NCBI Taxonomy" id="599839"/>
    <lineage>
        <taxon>Eukaryota</taxon>
        <taxon>Fungi</taxon>
        <taxon>Dikarya</taxon>
        <taxon>Basidiomycota</taxon>
        <taxon>Agaricomycotina</taxon>
        <taxon>Agaricomycetes</taxon>
        <taxon>Polyporales</taxon>
        <taxon>Fibroporiaceae</taxon>
        <taxon>Fibroporia</taxon>
    </lineage>
</organism>
<gene>
    <name evidence="3" type="ORF">FIBRA_02842</name>
</gene>
<dbReference type="RefSeq" id="XP_012180083.1">
    <property type="nucleotide sequence ID" value="XM_012324693.1"/>
</dbReference>
<feature type="transmembrane region" description="Helical" evidence="2">
    <location>
        <begin position="221"/>
        <end position="243"/>
    </location>
</feature>
<sequence length="361" mass="40074">MAAVATLSRVDIQKVVDTGAATGGPTDDEKAKFTSDALGELRKDDQVKIFEDNVKQVGVWANQVDAAFDNVTRGFESMNTKYGQQFPEISAYLNEWKGYKGSWVQYLANSRNVASTHITILRRFDQVFLNMVENIKTDQDRVAVIGELQKFIDEKHDDSTQMSQDFLNLKRDIEAFVGRFDQWIVDKGVQLEAQANQLIQDINGLQGEISALDKKINDATIALSAMGMSLNIFGLIVAGSVLASYKSDRNSKAADLAKKKKDLADVNQKQTDLANLKTEFNGLKPDIMLICEKLVLFAEIWSSVQSQTIQFQEHLKGGTGSETNIRFRMEVQLARAVCSPLVNGLAQYSTVLENRTTNASG</sequence>
<keyword evidence="2" id="KW-0472">Membrane</keyword>
<keyword evidence="4" id="KW-1185">Reference proteome</keyword>
<evidence type="ECO:0000256" key="2">
    <source>
        <dbReference type="SAM" id="Phobius"/>
    </source>
</evidence>
<keyword evidence="1" id="KW-0175">Coiled coil</keyword>
<reference evidence="3 4" key="1">
    <citation type="journal article" date="2012" name="Appl. Environ. Microbiol.">
        <title>Short-read sequencing for genomic analysis of the brown rot fungus Fibroporia radiculosa.</title>
        <authorList>
            <person name="Tang J.D."/>
            <person name="Perkins A.D."/>
            <person name="Sonstegard T.S."/>
            <person name="Schroeder S.G."/>
            <person name="Burgess S.C."/>
            <person name="Diehl S.V."/>
        </authorList>
    </citation>
    <scope>NUCLEOTIDE SEQUENCE [LARGE SCALE GENOMIC DNA]</scope>
    <source>
        <strain evidence="3 4">TFFH 294</strain>
    </source>
</reference>
<keyword evidence="2" id="KW-1133">Transmembrane helix</keyword>
<feature type="coiled-coil region" evidence="1">
    <location>
        <begin position="188"/>
        <end position="215"/>
    </location>
</feature>
<name>J4GN55_9APHY</name>
<accession>J4GN55</accession>